<dbReference type="Proteomes" id="UP000000763">
    <property type="component" value="Chromosome 2"/>
</dbReference>
<protein>
    <submittedName>
        <fullName evidence="3">Uncharacterized protein</fullName>
    </submittedName>
</protein>
<evidence type="ECO:0000313" key="4">
    <source>
        <dbReference type="Proteomes" id="UP000000763"/>
    </source>
</evidence>
<evidence type="ECO:0000313" key="3">
    <source>
        <dbReference type="EMBL" id="BAD16438.1"/>
    </source>
</evidence>
<evidence type="ECO:0000256" key="1">
    <source>
        <dbReference type="SAM" id="MobiDB-lite"/>
    </source>
</evidence>
<accession>Q6YUY2</accession>
<reference evidence="4" key="3">
    <citation type="journal article" date="2005" name="Nature">
        <title>The map-based sequence of the rice genome.</title>
        <authorList>
            <consortium name="International rice genome sequencing project (IRGSP)"/>
            <person name="Matsumoto T."/>
            <person name="Wu J."/>
            <person name="Kanamori H."/>
            <person name="Katayose Y."/>
            <person name="Fujisawa M."/>
            <person name="Namiki N."/>
            <person name="Mizuno H."/>
            <person name="Yamamoto K."/>
            <person name="Antonio B.A."/>
            <person name="Baba T."/>
            <person name="Sakata K."/>
            <person name="Nagamura Y."/>
            <person name="Aoki H."/>
            <person name="Arikawa K."/>
            <person name="Arita K."/>
            <person name="Bito T."/>
            <person name="Chiden Y."/>
            <person name="Fujitsuka N."/>
            <person name="Fukunaka R."/>
            <person name="Hamada M."/>
            <person name="Harada C."/>
            <person name="Hayashi A."/>
            <person name="Hijishita S."/>
            <person name="Honda M."/>
            <person name="Hosokawa S."/>
            <person name="Ichikawa Y."/>
            <person name="Idonuma A."/>
            <person name="Iijima M."/>
            <person name="Ikeda M."/>
            <person name="Ikeno M."/>
            <person name="Ito K."/>
            <person name="Ito S."/>
            <person name="Ito T."/>
            <person name="Ito Y."/>
            <person name="Ito Y."/>
            <person name="Iwabuchi A."/>
            <person name="Kamiya K."/>
            <person name="Karasawa W."/>
            <person name="Kurita K."/>
            <person name="Katagiri S."/>
            <person name="Kikuta A."/>
            <person name="Kobayashi H."/>
            <person name="Kobayashi N."/>
            <person name="Machita K."/>
            <person name="Maehara T."/>
            <person name="Masukawa M."/>
            <person name="Mizubayashi T."/>
            <person name="Mukai Y."/>
            <person name="Nagasaki H."/>
            <person name="Nagata Y."/>
            <person name="Naito S."/>
            <person name="Nakashima M."/>
            <person name="Nakama Y."/>
            <person name="Nakamichi Y."/>
            <person name="Nakamura M."/>
            <person name="Meguro A."/>
            <person name="Negishi M."/>
            <person name="Ohta I."/>
            <person name="Ohta T."/>
            <person name="Okamoto M."/>
            <person name="Ono N."/>
            <person name="Saji S."/>
            <person name="Sakaguchi M."/>
            <person name="Sakai K."/>
            <person name="Shibata M."/>
            <person name="Shimokawa T."/>
            <person name="Song J."/>
            <person name="Takazaki Y."/>
            <person name="Terasawa K."/>
            <person name="Tsugane M."/>
            <person name="Tsuji K."/>
            <person name="Ueda S."/>
            <person name="Waki K."/>
            <person name="Yamagata H."/>
            <person name="Yamamoto M."/>
            <person name="Yamamoto S."/>
            <person name="Yamane H."/>
            <person name="Yoshiki S."/>
            <person name="Yoshihara R."/>
            <person name="Yukawa K."/>
            <person name="Zhong H."/>
            <person name="Yano M."/>
            <person name="Yuan Q."/>
            <person name="Ouyang S."/>
            <person name="Liu J."/>
            <person name="Jones K.M."/>
            <person name="Gansberger K."/>
            <person name="Moffat K."/>
            <person name="Hill J."/>
            <person name="Bera J."/>
            <person name="Fadrosh D."/>
            <person name="Jin S."/>
            <person name="Johri S."/>
            <person name="Kim M."/>
            <person name="Overton L."/>
            <person name="Reardon M."/>
            <person name="Tsitrin T."/>
            <person name="Vuong H."/>
            <person name="Weaver B."/>
            <person name="Ciecko A."/>
            <person name="Tallon L."/>
            <person name="Jackson J."/>
            <person name="Pai G."/>
            <person name="Aken S.V."/>
            <person name="Utterback T."/>
            <person name="Reidmuller S."/>
            <person name="Feldblyum T."/>
            <person name="Hsiao J."/>
            <person name="Zismann V."/>
            <person name="Iobst S."/>
            <person name="de Vazeille A.R."/>
            <person name="Buell C.R."/>
            <person name="Ying K."/>
            <person name="Li Y."/>
            <person name="Lu T."/>
            <person name="Huang Y."/>
            <person name="Zhao Q."/>
            <person name="Feng Q."/>
            <person name="Zhang L."/>
            <person name="Zhu J."/>
            <person name="Weng Q."/>
            <person name="Mu J."/>
            <person name="Lu Y."/>
            <person name="Fan D."/>
            <person name="Liu Y."/>
            <person name="Guan J."/>
            <person name="Zhang Y."/>
            <person name="Yu S."/>
            <person name="Liu X."/>
            <person name="Zhang Y."/>
            <person name="Hong G."/>
            <person name="Han B."/>
            <person name="Choisne N."/>
            <person name="Demange N."/>
            <person name="Orjeda G."/>
            <person name="Samain S."/>
            <person name="Cattolico L."/>
            <person name="Pelletier E."/>
            <person name="Couloux A."/>
            <person name="Segurens B."/>
            <person name="Wincker P."/>
            <person name="D'Hont A."/>
            <person name="Scarpelli C."/>
            <person name="Weissenbach J."/>
            <person name="Salanoubat M."/>
            <person name="Quetier F."/>
            <person name="Yu Y."/>
            <person name="Kim H.R."/>
            <person name="Rambo T."/>
            <person name="Currie J."/>
            <person name="Collura K."/>
            <person name="Luo M."/>
            <person name="Yang T."/>
            <person name="Ammiraju J.S.S."/>
            <person name="Engler F."/>
            <person name="Soderlund C."/>
            <person name="Wing R.A."/>
            <person name="Palmer L.E."/>
            <person name="de la Bastide M."/>
            <person name="Spiegel L."/>
            <person name="Nascimento L."/>
            <person name="Zutavern T."/>
            <person name="O'Shaughnessy A."/>
            <person name="Dike S."/>
            <person name="Dedhia N."/>
            <person name="Preston R."/>
            <person name="Balija V."/>
            <person name="McCombie W.R."/>
            <person name="Chow T."/>
            <person name="Chen H."/>
            <person name="Chung M."/>
            <person name="Chen C."/>
            <person name="Shaw J."/>
            <person name="Wu H."/>
            <person name="Hsiao K."/>
            <person name="Chao Y."/>
            <person name="Chu M."/>
            <person name="Cheng C."/>
            <person name="Hour A."/>
            <person name="Lee P."/>
            <person name="Lin S."/>
            <person name="Lin Y."/>
            <person name="Liou J."/>
            <person name="Liu S."/>
            <person name="Hsing Y."/>
            <person name="Raghuvanshi S."/>
            <person name="Mohanty A."/>
            <person name="Bharti A.K."/>
            <person name="Gaur A."/>
            <person name="Gupta V."/>
            <person name="Kumar D."/>
            <person name="Ravi V."/>
            <person name="Vij S."/>
            <person name="Kapur A."/>
            <person name="Khurana P."/>
            <person name="Khurana P."/>
            <person name="Khurana J.P."/>
            <person name="Tyagi A.K."/>
            <person name="Gaikwad K."/>
            <person name="Singh A."/>
            <person name="Dalal V."/>
            <person name="Srivastava S."/>
            <person name="Dixit A."/>
            <person name="Pal A.K."/>
            <person name="Ghazi I.A."/>
            <person name="Yadav M."/>
            <person name="Pandit A."/>
            <person name="Bhargava A."/>
            <person name="Sureshbabu K."/>
            <person name="Batra K."/>
            <person name="Sharma T.R."/>
            <person name="Mohapatra T."/>
            <person name="Singh N.K."/>
            <person name="Messing J."/>
            <person name="Nelson A.B."/>
            <person name="Fuks G."/>
            <person name="Kavchok S."/>
            <person name="Keizer G."/>
            <person name="Linton E."/>
            <person name="Llaca V."/>
            <person name="Song R."/>
            <person name="Tanyolac B."/>
            <person name="Young S."/>
            <person name="Ho-Il K."/>
            <person name="Hahn J.H."/>
            <person name="Sangsakoo G."/>
            <person name="Vanavichit A."/>
            <person name="de Mattos Luiz.A.T."/>
            <person name="Zimmer P.D."/>
            <person name="Malone G."/>
            <person name="Dellagostin O."/>
            <person name="de Oliveira A.C."/>
            <person name="Bevan M."/>
            <person name="Bancroft I."/>
            <person name="Minx P."/>
            <person name="Cordum H."/>
            <person name="Wilson R."/>
            <person name="Cheng Z."/>
            <person name="Jin W."/>
            <person name="Jiang J."/>
            <person name="Leong S.A."/>
            <person name="Iwama H."/>
            <person name="Gojobori T."/>
            <person name="Itoh T."/>
            <person name="Niimura Y."/>
            <person name="Fujii Y."/>
            <person name="Habara T."/>
            <person name="Sakai H."/>
            <person name="Sato Y."/>
            <person name="Wilson G."/>
            <person name="Kumar K."/>
            <person name="McCouch S."/>
            <person name="Juretic N."/>
            <person name="Hoen D."/>
            <person name="Wright S."/>
            <person name="Bruskiewich R."/>
            <person name="Bureau T."/>
            <person name="Miyao A."/>
            <person name="Hirochika H."/>
            <person name="Nishikawa T."/>
            <person name="Kadowaki K."/>
            <person name="Sugiura M."/>
            <person name="Burr B."/>
            <person name="Sasaki T."/>
        </authorList>
    </citation>
    <scope>NUCLEOTIDE SEQUENCE [LARGE SCALE GENOMIC DNA]</scope>
    <source>
        <strain evidence="4">cv. Nipponbare</strain>
    </source>
</reference>
<gene>
    <name evidence="3" type="ORF">OSJNBa0078N11.7</name>
    <name evidence="2" type="ORF">OSJNBb0024K03.19</name>
</gene>
<organism evidence="3 4">
    <name type="scientific">Oryza sativa subsp. japonica</name>
    <name type="common">Rice</name>
    <dbReference type="NCBI Taxonomy" id="39947"/>
    <lineage>
        <taxon>Eukaryota</taxon>
        <taxon>Viridiplantae</taxon>
        <taxon>Streptophyta</taxon>
        <taxon>Embryophyta</taxon>
        <taxon>Tracheophyta</taxon>
        <taxon>Spermatophyta</taxon>
        <taxon>Magnoliopsida</taxon>
        <taxon>Liliopsida</taxon>
        <taxon>Poales</taxon>
        <taxon>Poaceae</taxon>
        <taxon>BOP clade</taxon>
        <taxon>Oryzoideae</taxon>
        <taxon>Oryzeae</taxon>
        <taxon>Oryzinae</taxon>
        <taxon>Oryza</taxon>
        <taxon>Oryza sativa</taxon>
    </lineage>
</organism>
<proteinExistence type="predicted"/>
<reference evidence="2" key="1">
    <citation type="submission" date="2002-09" db="EMBL/GenBank/DDBJ databases">
        <title>Oryza sativa nipponbare(GA3) genomic DNA, chromosome 2, BAC clone:OSJNBb0024K03.</title>
        <authorList>
            <person name="Sasaki T."/>
            <person name="Matsumoto T."/>
            <person name="Katayose Y."/>
        </authorList>
    </citation>
    <scope>NUCLEOTIDE SEQUENCE</scope>
</reference>
<reference evidence="3" key="2">
    <citation type="submission" date="2002-10" db="EMBL/GenBank/DDBJ databases">
        <title>Oryza sativa nipponbare(GA3) genomic DNA, chromosome 2, BAC clone:OSJNBa0078N11.</title>
        <authorList>
            <person name="Sasaki T."/>
            <person name="Matsumoto T."/>
            <person name="Katayose Y."/>
        </authorList>
    </citation>
    <scope>NUCLEOTIDE SEQUENCE</scope>
</reference>
<feature type="region of interest" description="Disordered" evidence="1">
    <location>
        <begin position="1"/>
        <end position="27"/>
    </location>
</feature>
<dbReference type="AlphaFoldDB" id="Q6YUY2"/>
<sequence length="98" mass="10603">MPVTGRQWRRRGRHGCRSTIPARRGGAASRPLLPLLPMLAGRHRCRSTIPSHAHEEAVRNGATLLTPGSGGGGIPRWFINGMHADCRLLKPLQVARGG</sequence>
<dbReference type="EMBL" id="AP005848">
    <property type="protein sequence ID" value="BAD16438.1"/>
    <property type="molecule type" value="Genomic_DNA"/>
</dbReference>
<evidence type="ECO:0000313" key="2">
    <source>
        <dbReference type="EMBL" id="BAD16328.1"/>
    </source>
</evidence>
<dbReference type="EMBL" id="AP005733">
    <property type="protein sequence ID" value="BAD16328.1"/>
    <property type="molecule type" value="Genomic_DNA"/>
</dbReference>
<name>Q6YUY2_ORYSJ</name>
<reference evidence="4" key="4">
    <citation type="journal article" date="2008" name="Nucleic Acids Res.">
        <title>The rice annotation project database (RAP-DB): 2008 update.</title>
        <authorList>
            <consortium name="The rice annotation project (RAP)"/>
        </authorList>
    </citation>
    <scope>GENOME REANNOTATION</scope>
    <source>
        <strain evidence="4">cv. Nipponbare</strain>
    </source>
</reference>
<feature type="compositionally biased region" description="Basic residues" evidence="1">
    <location>
        <begin position="7"/>
        <end position="16"/>
    </location>
</feature>